<accession>A0ABT4D750</accession>
<evidence type="ECO:0000256" key="1">
    <source>
        <dbReference type="SAM" id="MobiDB-lite"/>
    </source>
</evidence>
<reference evidence="2" key="1">
    <citation type="submission" date="2022-12" db="EMBL/GenBank/DDBJ databases">
        <title>Clostridium sp. nov., isolated from industrial wastewater.</title>
        <authorList>
            <person name="Jiayan W."/>
        </authorList>
    </citation>
    <scope>NUCLEOTIDE SEQUENCE</scope>
    <source>
        <strain evidence="2">ZC22-4</strain>
    </source>
</reference>
<gene>
    <name evidence="2" type="ORF">OW729_05790</name>
</gene>
<evidence type="ECO:0000313" key="2">
    <source>
        <dbReference type="EMBL" id="MCY6958119.1"/>
    </source>
</evidence>
<proteinExistence type="predicted"/>
<protein>
    <submittedName>
        <fullName evidence="2">Uncharacterized protein</fullName>
    </submittedName>
</protein>
<dbReference type="EMBL" id="JAPQFJ010000004">
    <property type="protein sequence ID" value="MCY6958119.1"/>
    <property type="molecule type" value="Genomic_DNA"/>
</dbReference>
<name>A0ABT4D750_9CLOT</name>
<keyword evidence="3" id="KW-1185">Reference proteome</keyword>
<organism evidence="2 3">
    <name type="scientific">Clostridium brassicae</name>
    <dbReference type="NCBI Taxonomy" id="2999072"/>
    <lineage>
        <taxon>Bacteria</taxon>
        <taxon>Bacillati</taxon>
        <taxon>Bacillota</taxon>
        <taxon>Clostridia</taxon>
        <taxon>Eubacteriales</taxon>
        <taxon>Clostridiaceae</taxon>
        <taxon>Clostridium</taxon>
    </lineage>
</organism>
<feature type="region of interest" description="Disordered" evidence="1">
    <location>
        <begin position="22"/>
        <end position="41"/>
    </location>
</feature>
<comment type="caution">
    <text evidence="2">The sequence shown here is derived from an EMBL/GenBank/DDBJ whole genome shotgun (WGS) entry which is preliminary data.</text>
</comment>
<evidence type="ECO:0000313" key="3">
    <source>
        <dbReference type="Proteomes" id="UP001144612"/>
    </source>
</evidence>
<sequence>MLEVEAKLQHRLKVQSNSMVLPNRENVNDEAFDEDEDNNWL</sequence>
<feature type="compositionally biased region" description="Acidic residues" evidence="1">
    <location>
        <begin position="28"/>
        <end position="41"/>
    </location>
</feature>
<dbReference type="RefSeq" id="WP_268060528.1">
    <property type="nucleotide sequence ID" value="NZ_JAPQFJ010000004.1"/>
</dbReference>
<dbReference type="Proteomes" id="UP001144612">
    <property type="component" value="Unassembled WGS sequence"/>
</dbReference>